<reference evidence="2" key="1">
    <citation type="submission" date="2021-02" db="EMBL/GenBank/DDBJ databases">
        <authorList>
            <person name="Nowell W R."/>
        </authorList>
    </citation>
    <scope>NUCLEOTIDE SEQUENCE</scope>
</reference>
<keyword evidence="1" id="KW-0732">Signal</keyword>
<comment type="caution">
    <text evidence="2">The sequence shown here is derived from an EMBL/GenBank/DDBJ whole genome shotgun (WGS) entry which is preliminary data.</text>
</comment>
<proteinExistence type="predicted"/>
<sequence length="803" mass="90910">MNIKSDLFFTFSLLQTIVFVWSDTFTGTHILISGVYPHLALYNRGQDNFTNGTACDSNGVEGGIGAIVPWAGKLWMTTYSVQCPYGSYDKLYSIDDNLTLTIHPESIGGTSANRLIHRESNQLIISNYFIDSIGNIRTIPLSVMPGRMTATARHLLDPENKVYFYSMEGELFEVNVHTLAVTKLFHKPIPGWHGKGAYSSQNLLVLANNGEFPFFEINPADLKVGSLPKNSEEMGFLATWDGKEEWKQIERRQFTEVTGPGGIYGAPDSVTPLWTIGWDRRSVMLKLLDNGNWYTYRLPKSAHTFDHRGGWYNEWPRIRDVGNNQMLMDMHGMFYDFPKTFSLRNSSGLKAIGSHLRIIPDFTFWNGKLILTNDETTLLQNPYPGRCYANFWFGQFEDLKSWGGASGWGGPWTNDSIQANVASDPFLIYGFNKTVLHLTHNATKPINFTLEIDKVGNNQWSIYTIITVDETGYNHIILPRDLVASWMRVKVDTSCRVSVFFHMTGDYHSIDVDPIFDALADANDSNLFDANLIRPGQNNTNLQLVSFIGTQIGFMEVDEKLQYSVPSINKTDDIIRILKLNKTFHIDDASVIVSDFNGTFRLPKGDPAFDQPFNGYWPRDARELETERFMLNVHGTFYEVGREAGYVGMRPIATHNKKIMDFASWRGLVILTGTKQNASFDGHYFPTLQGNGLWFGMIEDLWKLGKPRGEGALWKDNYVNANETSLPYLMTGYDKKTVSITADTNINVTLQVNVDLNGWYNYKTIQTIAGSTIQYVFPDGYSAHWIRAVVAKACTITISFKYE</sequence>
<evidence type="ECO:0000313" key="2">
    <source>
        <dbReference type="EMBL" id="CAF1012344.1"/>
    </source>
</evidence>
<dbReference type="Proteomes" id="UP000663828">
    <property type="component" value="Unassembled WGS sequence"/>
</dbReference>
<keyword evidence="3" id="KW-1185">Reference proteome</keyword>
<dbReference type="EMBL" id="CAJNOR010000809">
    <property type="protein sequence ID" value="CAF1012344.1"/>
    <property type="molecule type" value="Genomic_DNA"/>
</dbReference>
<accession>A0A814HL70</accession>
<gene>
    <name evidence="2" type="ORF">XAT740_LOCUS13790</name>
</gene>
<name>A0A814HL70_ADIRI</name>
<evidence type="ECO:0000256" key="1">
    <source>
        <dbReference type="SAM" id="SignalP"/>
    </source>
</evidence>
<protein>
    <submittedName>
        <fullName evidence="2">Uncharacterized protein</fullName>
    </submittedName>
</protein>
<evidence type="ECO:0000313" key="3">
    <source>
        <dbReference type="Proteomes" id="UP000663828"/>
    </source>
</evidence>
<feature type="signal peptide" evidence="1">
    <location>
        <begin position="1"/>
        <end position="22"/>
    </location>
</feature>
<organism evidence="2 3">
    <name type="scientific">Adineta ricciae</name>
    <name type="common">Rotifer</name>
    <dbReference type="NCBI Taxonomy" id="249248"/>
    <lineage>
        <taxon>Eukaryota</taxon>
        <taxon>Metazoa</taxon>
        <taxon>Spiralia</taxon>
        <taxon>Gnathifera</taxon>
        <taxon>Rotifera</taxon>
        <taxon>Eurotatoria</taxon>
        <taxon>Bdelloidea</taxon>
        <taxon>Adinetida</taxon>
        <taxon>Adinetidae</taxon>
        <taxon>Adineta</taxon>
    </lineage>
</organism>
<feature type="chain" id="PRO_5032990257" evidence="1">
    <location>
        <begin position="23"/>
        <end position="803"/>
    </location>
</feature>
<dbReference type="AlphaFoldDB" id="A0A814HL70"/>